<proteinExistence type="predicted"/>
<evidence type="ECO:0000313" key="2">
    <source>
        <dbReference type="Proteomes" id="UP001189429"/>
    </source>
</evidence>
<keyword evidence="2" id="KW-1185">Reference proteome</keyword>
<sequence length="212" mass="22064">MVEQAAQQAAASLSLGPGAEIVAELIERLAALGHALLLRGKPDASLGLRHHRLGDALPQLTAMGLLPSDTAERCKQVRVSEPLLMGMRSSCGAVVFSTCHGLQCGAPRVTGTPRSVEKQAVDVEEPLLAGAAEAASISAPRGFRAEAEIFVPLVELRRQFAEFLGVPHRPLKPLTPELDVGSMFKGFAATAATMASSAPPASAPSPAECKQS</sequence>
<dbReference type="EMBL" id="CAUYUJ010014756">
    <property type="protein sequence ID" value="CAK0845665.1"/>
    <property type="molecule type" value="Genomic_DNA"/>
</dbReference>
<gene>
    <name evidence="1" type="ORF">PCOR1329_LOCUS39393</name>
</gene>
<organism evidence="1 2">
    <name type="scientific">Prorocentrum cordatum</name>
    <dbReference type="NCBI Taxonomy" id="2364126"/>
    <lineage>
        <taxon>Eukaryota</taxon>
        <taxon>Sar</taxon>
        <taxon>Alveolata</taxon>
        <taxon>Dinophyceae</taxon>
        <taxon>Prorocentrales</taxon>
        <taxon>Prorocentraceae</taxon>
        <taxon>Prorocentrum</taxon>
    </lineage>
</organism>
<comment type="caution">
    <text evidence="1">The sequence shown here is derived from an EMBL/GenBank/DDBJ whole genome shotgun (WGS) entry which is preliminary data.</text>
</comment>
<dbReference type="Proteomes" id="UP001189429">
    <property type="component" value="Unassembled WGS sequence"/>
</dbReference>
<name>A0ABN9TI91_9DINO</name>
<evidence type="ECO:0000313" key="1">
    <source>
        <dbReference type="EMBL" id="CAK0845665.1"/>
    </source>
</evidence>
<reference evidence="1" key="1">
    <citation type="submission" date="2023-10" db="EMBL/GenBank/DDBJ databases">
        <authorList>
            <person name="Chen Y."/>
            <person name="Shah S."/>
            <person name="Dougan E. K."/>
            <person name="Thang M."/>
            <person name="Chan C."/>
        </authorList>
    </citation>
    <scope>NUCLEOTIDE SEQUENCE [LARGE SCALE GENOMIC DNA]</scope>
</reference>
<accession>A0ABN9TI91</accession>
<protein>
    <submittedName>
        <fullName evidence="1">Uncharacterized protein</fullName>
    </submittedName>
</protein>